<dbReference type="InterPro" id="IPR051598">
    <property type="entry name" value="TSUP/Inactive_protease-like"/>
</dbReference>
<sequence>MQIYLPIAEVSVNAYLLLGLGGIVGILSGMFGVGGGFLMTPLLFFIGIPPAVAVATEAAQIVASSFSGVLAHFRRKTVDIKMGLVLQAGGLMGAALGLVIFNYLKSLGQVDLLVKLCYVVFLGVVGALMFVESLNAIRKARKAGGAPAPRRRQRTWVHALPLKMRFRASGLYISVIPPILVGMAVGILAAIMGVGGGFIMVPAMIYILGMPTKVVVGTSLFQIILVTAFTTMLHATTNFTVDIMLALLLLIGGVVGAQIGTRIGVRMKAEQLRILLALIVIAVCLKLALDLLLQPSELYTLGAPGGH</sequence>
<evidence type="ECO:0000256" key="4">
    <source>
        <dbReference type="ARBA" id="ARBA00023136"/>
    </source>
</evidence>
<protein>
    <recommendedName>
        <fullName evidence="5">Probable membrane transporter protein</fullName>
    </recommendedName>
</protein>
<dbReference type="GO" id="GO:0005886">
    <property type="term" value="C:plasma membrane"/>
    <property type="evidence" value="ECO:0007669"/>
    <property type="project" value="UniProtKB-SubCell"/>
</dbReference>
<evidence type="ECO:0000256" key="2">
    <source>
        <dbReference type="ARBA" id="ARBA00022692"/>
    </source>
</evidence>
<feature type="transmembrane region" description="Helical" evidence="5">
    <location>
        <begin position="113"/>
        <end position="134"/>
    </location>
</feature>
<gene>
    <name evidence="6" type="ORF">SAMN05421751_101406</name>
</gene>
<keyword evidence="2 5" id="KW-0812">Transmembrane</keyword>
<dbReference type="OrthoDB" id="9779078at2"/>
<name>A0A1H5S954_9RHOB</name>
<evidence type="ECO:0000256" key="1">
    <source>
        <dbReference type="ARBA" id="ARBA00004141"/>
    </source>
</evidence>
<proteinExistence type="inferred from homology"/>
<evidence type="ECO:0000313" key="7">
    <source>
        <dbReference type="Proteomes" id="UP000236742"/>
    </source>
</evidence>
<evidence type="ECO:0000313" key="6">
    <source>
        <dbReference type="EMBL" id="SEF47153.1"/>
    </source>
</evidence>
<dbReference type="Proteomes" id="UP000236742">
    <property type="component" value="Unassembled WGS sequence"/>
</dbReference>
<organism evidence="6 7">
    <name type="scientific">Jhaorihella thermophila</name>
    <dbReference type="NCBI Taxonomy" id="488547"/>
    <lineage>
        <taxon>Bacteria</taxon>
        <taxon>Pseudomonadati</taxon>
        <taxon>Pseudomonadota</taxon>
        <taxon>Alphaproteobacteria</taxon>
        <taxon>Rhodobacterales</taxon>
        <taxon>Paracoccaceae</taxon>
        <taxon>Jhaorihella</taxon>
    </lineage>
</organism>
<feature type="transmembrane region" description="Helical" evidence="5">
    <location>
        <begin position="214"/>
        <end position="233"/>
    </location>
</feature>
<keyword evidence="5" id="KW-1003">Cell membrane</keyword>
<dbReference type="PANTHER" id="PTHR43701:SF12">
    <property type="entry name" value="MEMBRANE TRANSPORTER PROTEIN YTNM-RELATED"/>
    <property type="match status" value="1"/>
</dbReference>
<feature type="transmembrane region" description="Helical" evidence="5">
    <location>
        <begin position="12"/>
        <end position="38"/>
    </location>
</feature>
<feature type="transmembrane region" description="Helical" evidence="5">
    <location>
        <begin position="272"/>
        <end position="289"/>
    </location>
</feature>
<accession>A0A1H5S954</accession>
<feature type="transmembrane region" description="Helical" evidence="5">
    <location>
        <begin position="44"/>
        <end position="71"/>
    </location>
</feature>
<dbReference type="EMBL" id="FNVD01000001">
    <property type="protein sequence ID" value="SEF47153.1"/>
    <property type="molecule type" value="Genomic_DNA"/>
</dbReference>
<dbReference type="Pfam" id="PF01925">
    <property type="entry name" value="TauE"/>
    <property type="match status" value="1"/>
</dbReference>
<reference evidence="6 7" key="1">
    <citation type="submission" date="2016-10" db="EMBL/GenBank/DDBJ databases">
        <authorList>
            <person name="de Groot N.N."/>
        </authorList>
    </citation>
    <scope>NUCLEOTIDE SEQUENCE [LARGE SCALE GENOMIC DNA]</scope>
    <source>
        <strain evidence="6 7">DSM 23413</strain>
    </source>
</reference>
<keyword evidence="4 5" id="KW-0472">Membrane</keyword>
<dbReference type="AlphaFoldDB" id="A0A1H5S954"/>
<feature type="transmembrane region" description="Helical" evidence="5">
    <location>
        <begin position="239"/>
        <end position="260"/>
    </location>
</feature>
<comment type="subcellular location">
    <subcellularLocation>
        <location evidence="5">Cell membrane</location>
        <topology evidence="5">Multi-pass membrane protein</topology>
    </subcellularLocation>
    <subcellularLocation>
        <location evidence="1">Membrane</location>
        <topology evidence="1">Multi-pass membrane protein</topology>
    </subcellularLocation>
</comment>
<feature type="transmembrane region" description="Helical" evidence="5">
    <location>
        <begin position="179"/>
        <end position="207"/>
    </location>
</feature>
<feature type="transmembrane region" description="Helical" evidence="5">
    <location>
        <begin position="83"/>
        <end position="101"/>
    </location>
</feature>
<dbReference type="InterPro" id="IPR002781">
    <property type="entry name" value="TM_pro_TauE-like"/>
</dbReference>
<dbReference type="RefSeq" id="WP_104006423.1">
    <property type="nucleotide sequence ID" value="NZ_FNVD01000001.1"/>
</dbReference>
<keyword evidence="3 5" id="KW-1133">Transmembrane helix</keyword>
<dbReference type="PANTHER" id="PTHR43701">
    <property type="entry name" value="MEMBRANE TRANSPORTER PROTEIN MJ0441-RELATED"/>
    <property type="match status" value="1"/>
</dbReference>
<keyword evidence="7" id="KW-1185">Reference proteome</keyword>
<evidence type="ECO:0000256" key="5">
    <source>
        <dbReference type="RuleBase" id="RU363041"/>
    </source>
</evidence>
<comment type="similarity">
    <text evidence="5">Belongs to the 4-toluene sulfonate uptake permease (TSUP) (TC 2.A.102) family.</text>
</comment>
<evidence type="ECO:0000256" key="3">
    <source>
        <dbReference type="ARBA" id="ARBA00022989"/>
    </source>
</evidence>